<feature type="region of interest" description="Disordered" evidence="5">
    <location>
        <begin position="241"/>
        <end position="286"/>
    </location>
</feature>
<feature type="short sequence motif" description="DGA/G" evidence="4">
    <location>
        <begin position="187"/>
        <end position="189"/>
    </location>
</feature>
<dbReference type="EMBL" id="BAABHK010000005">
    <property type="protein sequence ID" value="GAA4627218.1"/>
    <property type="molecule type" value="Genomic_DNA"/>
</dbReference>
<name>A0ABP8UEB0_9ACTN</name>
<dbReference type="Gene3D" id="3.40.1090.10">
    <property type="entry name" value="Cytosolic phospholipase A2 catalytic domain"/>
    <property type="match status" value="2"/>
</dbReference>
<dbReference type="Pfam" id="PF01734">
    <property type="entry name" value="Patatin"/>
    <property type="match status" value="1"/>
</dbReference>
<keyword evidence="8" id="KW-1185">Reference proteome</keyword>
<gene>
    <name evidence="7" type="ORF">GCM10023196_038540</name>
</gene>
<evidence type="ECO:0000259" key="6">
    <source>
        <dbReference type="PROSITE" id="PS51635"/>
    </source>
</evidence>
<reference evidence="8" key="1">
    <citation type="journal article" date="2019" name="Int. J. Syst. Evol. Microbiol.">
        <title>The Global Catalogue of Microorganisms (GCM) 10K type strain sequencing project: providing services to taxonomists for standard genome sequencing and annotation.</title>
        <authorList>
            <consortium name="The Broad Institute Genomics Platform"/>
            <consortium name="The Broad Institute Genome Sequencing Center for Infectious Disease"/>
            <person name="Wu L."/>
            <person name="Ma J."/>
        </authorList>
    </citation>
    <scope>NUCLEOTIDE SEQUENCE [LARGE SCALE GENOMIC DNA]</scope>
    <source>
        <strain evidence="8">JCM 17939</strain>
    </source>
</reference>
<dbReference type="InterPro" id="IPR002641">
    <property type="entry name" value="PNPLA_dom"/>
</dbReference>
<dbReference type="RefSeq" id="WP_345432254.1">
    <property type="nucleotide sequence ID" value="NZ_BAABHK010000005.1"/>
</dbReference>
<evidence type="ECO:0000313" key="8">
    <source>
        <dbReference type="Proteomes" id="UP001501442"/>
    </source>
</evidence>
<feature type="domain" description="PNPLA" evidence="6">
    <location>
        <begin position="6"/>
        <end position="201"/>
    </location>
</feature>
<feature type="active site" description="Nucleophile" evidence="4">
    <location>
        <position position="43"/>
    </location>
</feature>
<dbReference type="SUPFAM" id="SSF52151">
    <property type="entry name" value="FabD/lysophospholipase-like"/>
    <property type="match status" value="1"/>
</dbReference>
<keyword evidence="1 4" id="KW-0378">Hydrolase</keyword>
<feature type="active site" description="Proton acceptor" evidence="4">
    <location>
        <position position="187"/>
    </location>
</feature>
<protein>
    <submittedName>
        <fullName evidence="7">Patatin-like phospholipase family protein</fullName>
    </submittedName>
</protein>
<feature type="short sequence motif" description="GXSXG" evidence="4">
    <location>
        <begin position="41"/>
        <end position="45"/>
    </location>
</feature>
<dbReference type="PANTHER" id="PTHR14226">
    <property type="entry name" value="NEUROPATHY TARGET ESTERASE/SWISS CHEESE D.MELANOGASTER"/>
    <property type="match status" value="1"/>
</dbReference>
<dbReference type="PANTHER" id="PTHR14226:SF57">
    <property type="entry name" value="BLR7027 PROTEIN"/>
    <property type="match status" value="1"/>
</dbReference>
<dbReference type="PROSITE" id="PS51635">
    <property type="entry name" value="PNPLA"/>
    <property type="match status" value="1"/>
</dbReference>
<accession>A0ABP8UEB0</accession>
<evidence type="ECO:0000256" key="4">
    <source>
        <dbReference type="PROSITE-ProRule" id="PRU01161"/>
    </source>
</evidence>
<comment type="caution">
    <text evidence="7">The sequence shown here is derived from an EMBL/GenBank/DDBJ whole genome shotgun (WGS) entry which is preliminary data.</text>
</comment>
<dbReference type="InterPro" id="IPR016035">
    <property type="entry name" value="Acyl_Trfase/lysoPLipase"/>
</dbReference>
<evidence type="ECO:0000313" key="7">
    <source>
        <dbReference type="EMBL" id="GAA4627218.1"/>
    </source>
</evidence>
<organism evidence="7 8">
    <name type="scientific">Actinoallomurus vinaceus</name>
    <dbReference type="NCBI Taxonomy" id="1080074"/>
    <lineage>
        <taxon>Bacteria</taxon>
        <taxon>Bacillati</taxon>
        <taxon>Actinomycetota</taxon>
        <taxon>Actinomycetes</taxon>
        <taxon>Streptosporangiales</taxon>
        <taxon>Thermomonosporaceae</taxon>
        <taxon>Actinoallomurus</taxon>
    </lineage>
</organism>
<feature type="compositionally biased region" description="Basic and acidic residues" evidence="5">
    <location>
        <begin position="258"/>
        <end position="279"/>
    </location>
</feature>
<dbReference type="Proteomes" id="UP001501442">
    <property type="component" value="Unassembled WGS sequence"/>
</dbReference>
<evidence type="ECO:0000256" key="5">
    <source>
        <dbReference type="SAM" id="MobiDB-lite"/>
    </source>
</evidence>
<proteinExistence type="predicted"/>
<sequence length="286" mass="30138">MTRRALALGGGGVAGIAWETGVLAGLADAGVDVLDADLIVGTSAGSAVTAQVSSGLPLEDLFRRQIDPALQAREIPAELDLTTYVATLGDIMAGAEDVLEMRRRMGAWALEVPTVPEKSRRDAVASRLPSFAWPDRPIAIVAVDAATGERRIFDPDTGVDLVDAVAASCAVPGIWPPVSIDGRRYVDGGVHSSENADLVVGHDHVLILSPTPAEAPSPPWGGLKEEVDELRHRGSTVLVVHPDEASQSAMGPNPLDPSIREATAHAGREQGRREADRVADLWNPEN</sequence>
<keyword evidence="3 4" id="KW-0443">Lipid metabolism</keyword>
<keyword evidence="2 4" id="KW-0442">Lipid degradation</keyword>
<evidence type="ECO:0000256" key="3">
    <source>
        <dbReference type="ARBA" id="ARBA00023098"/>
    </source>
</evidence>
<evidence type="ECO:0000256" key="2">
    <source>
        <dbReference type="ARBA" id="ARBA00022963"/>
    </source>
</evidence>
<dbReference type="InterPro" id="IPR050301">
    <property type="entry name" value="NTE"/>
</dbReference>
<feature type="short sequence motif" description="GXGXXG" evidence="4">
    <location>
        <begin position="10"/>
        <end position="15"/>
    </location>
</feature>
<evidence type="ECO:0000256" key="1">
    <source>
        <dbReference type="ARBA" id="ARBA00022801"/>
    </source>
</evidence>